<feature type="transmembrane region" description="Helical" evidence="10">
    <location>
        <begin position="120"/>
        <end position="139"/>
    </location>
</feature>
<reference evidence="13 14" key="1">
    <citation type="submission" date="2019-06" db="EMBL/GenBank/DDBJ databases">
        <title>Wine fermentation using esterase from Monascus purpureus.</title>
        <authorList>
            <person name="Geng C."/>
            <person name="Zhang Y."/>
        </authorList>
    </citation>
    <scope>NUCLEOTIDE SEQUENCE [LARGE SCALE GENOMIC DNA]</scope>
    <source>
        <strain evidence="13">HQ1</strain>
    </source>
</reference>
<dbReference type="EMBL" id="VIFY01000099">
    <property type="protein sequence ID" value="TQB70674.1"/>
    <property type="molecule type" value="Genomic_DNA"/>
</dbReference>
<dbReference type="InterPro" id="IPR003593">
    <property type="entry name" value="AAA+_ATPase"/>
</dbReference>
<dbReference type="OrthoDB" id="6500128at2759"/>
<keyword evidence="7 10" id="KW-1133">Transmembrane helix</keyword>
<dbReference type="InterPro" id="IPR003439">
    <property type="entry name" value="ABC_transporter-like_ATP-bd"/>
</dbReference>
<dbReference type="InterPro" id="IPR039421">
    <property type="entry name" value="Type_1_exporter"/>
</dbReference>
<feature type="region of interest" description="Disordered" evidence="9">
    <location>
        <begin position="930"/>
        <end position="968"/>
    </location>
</feature>
<dbReference type="Gene3D" id="3.40.50.300">
    <property type="entry name" value="P-loop containing nucleotide triphosphate hydrolases"/>
    <property type="match status" value="1"/>
</dbReference>
<feature type="compositionally biased region" description="Polar residues" evidence="9">
    <location>
        <begin position="942"/>
        <end position="967"/>
    </location>
</feature>
<dbReference type="STRING" id="5098.A0A507QS65"/>
<evidence type="ECO:0000256" key="6">
    <source>
        <dbReference type="ARBA" id="ARBA00022840"/>
    </source>
</evidence>
<evidence type="ECO:0000256" key="8">
    <source>
        <dbReference type="ARBA" id="ARBA00023136"/>
    </source>
</evidence>
<feature type="compositionally biased region" description="Polar residues" evidence="9">
    <location>
        <begin position="984"/>
        <end position="996"/>
    </location>
</feature>
<feature type="transmembrane region" description="Helical" evidence="10">
    <location>
        <begin position="486"/>
        <end position="508"/>
    </location>
</feature>
<dbReference type="PANTHER" id="PTHR24221">
    <property type="entry name" value="ATP-BINDING CASSETTE SUB-FAMILY B"/>
    <property type="match status" value="1"/>
</dbReference>
<name>A0A507QS65_MONPU</name>
<evidence type="ECO:0000259" key="11">
    <source>
        <dbReference type="PROSITE" id="PS50893"/>
    </source>
</evidence>
<evidence type="ECO:0000256" key="4">
    <source>
        <dbReference type="ARBA" id="ARBA00022692"/>
    </source>
</evidence>
<dbReference type="InterPro" id="IPR027417">
    <property type="entry name" value="P-loop_NTPase"/>
</dbReference>
<dbReference type="FunFam" id="3.40.50.300:FF:000221">
    <property type="entry name" value="Multidrug ABC transporter ATP-binding protein"/>
    <property type="match status" value="1"/>
</dbReference>
<evidence type="ECO:0000256" key="10">
    <source>
        <dbReference type="SAM" id="Phobius"/>
    </source>
</evidence>
<feature type="domain" description="ABC transmembrane type-1" evidence="12">
    <location>
        <begin position="262"/>
        <end position="544"/>
    </location>
</feature>
<dbReference type="InterPro" id="IPR011527">
    <property type="entry name" value="ABC1_TM_dom"/>
</dbReference>
<dbReference type="GO" id="GO:0016887">
    <property type="term" value="F:ATP hydrolysis activity"/>
    <property type="evidence" value="ECO:0007669"/>
    <property type="project" value="InterPro"/>
</dbReference>
<evidence type="ECO:0000313" key="13">
    <source>
        <dbReference type="EMBL" id="TQB70674.1"/>
    </source>
</evidence>
<evidence type="ECO:0000256" key="5">
    <source>
        <dbReference type="ARBA" id="ARBA00022741"/>
    </source>
</evidence>
<feature type="transmembrane region" description="Helical" evidence="10">
    <location>
        <begin position="403"/>
        <end position="421"/>
    </location>
</feature>
<feature type="transmembrane region" description="Helical" evidence="10">
    <location>
        <begin position="96"/>
        <end position="113"/>
    </location>
</feature>
<evidence type="ECO:0008006" key="15">
    <source>
        <dbReference type="Google" id="ProtNLM"/>
    </source>
</evidence>
<feature type="compositionally biased region" description="Polar residues" evidence="9">
    <location>
        <begin position="887"/>
        <end position="897"/>
    </location>
</feature>
<protein>
    <recommendedName>
        <fullName evidence="15">ABC transporter domain-containing protein</fullName>
    </recommendedName>
</protein>
<keyword evidence="2" id="KW-0813">Transport</keyword>
<gene>
    <name evidence="13" type="ORF">MPDQ_008210</name>
</gene>
<dbReference type="PROSITE" id="PS50893">
    <property type="entry name" value="ABC_TRANSPORTER_2"/>
    <property type="match status" value="1"/>
</dbReference>
<dbReference type="GO" id="GO:0005886">
    <property type="term" value="C:plasma membrane"/>
    <property type="evidence" value="ECO:0007669"/>
    <property type="project" value="UniProtKB-SubCell"/>
</dbReference>
<feature type="transmembrane region" description="Helical" evidence="10">
    <location>
        <begin position="159"/>
        <end position="178"/>
    </location>
</feature>
<keyword evidence="6" id="KW-0067">ATP-binding</keyword>
<dbReference type="SMART" id="SM00382">
    <property type="entry name" value="AAA"/>
    <property type="match status" value="1"/>
</dbReference>
<feature type="region of interest" description="Disordered" evidence="9">
    <location>
        <begin position="876"/>
        <end position="915"/>
    </location>
</feature>
<evidence type="ECO:0000259" key="12">
    <source>
        <dbReference type="PROSITE" id="PS50929"/>
    </source>
</evidence>
<evidence type="ECO:0000256" key="7">
    <source>
        <dbReference type="ARBA" id="ARBA00022989"/>
    </source>
</evidence>
<organism evidence="13 14">
    <name type="scientific">Monascus purpureus</name>
    <name type="common">Red mold</name>
    <name type="synonym">Monascus anka</name>
    <dbReference type="NCBI Taxonomy" id="5098"/>
    <lineage>
        <taxon>Eukaryota</taxon>
        <taxon>Fungi</taxon>
        <taxon>Dikarya</taxon>
        <taxon>Ascomycota</taxon>
        <taxon>Pezizomycotina</taxon>
        <taxon>Eurotiomycetes</taxon>
        <taxon>Eurotiomycetidae</taxon>
        <taxon>Eurotiales</taxon>
        <taxon>Aspergillaceae</taxon>
        <taxon>Monascus</taxon>
    </lineage>
</organism>
<feature type="region of interest" description="Disordered" evidence="9">
    <location>
        <begin position="984"/>
        <end position="1027"/>
    </location>
</feature>
<feature type="transmembrane region" description="Helical" evidence="10">
    <location>
        <begin position="62"/>
        <end position="84"/>
    </location>
</feature>
<feature type="domain" description="ABC transporter" evidence="11">
    <location>
        <begin position="578"/>
        <end position="812"/>
    </location>
</feature>
<keyword evidence="8 10" id="KW-0472">Membrane</keyword>
<dbReference type="GO" id="GO:0005524">
    <property type="term" value="F:ATP binding"/>
    <property type="evidence" value="ECO:0007669"/>
    <property type="project" value="UniProtKB-KW"/>
</dbReference>
<evidence type="ECO:0000256" key="3">
    <source>
        <dbReference type="ARBA" id="ARBA00022475"/>
    </source>
</evidence>
<dbReference type="Pfam" id="PF00005">
    <property type="entry name" value="ABC_tran"/>
    <property type="match status" value="1"/>
</dbReference>
<dbReference type="CDD" id="cd18583">
    <property type="entry name" value="ABC_6TM_HMT1"/>
    <property type="match status" value="1"/>
</dbReference>
<feature type="transmembrane region" description="Helical" evidence="10">
    <location>
        <begin position="18"/>
        <end position="41"/>
    </location>
</feature>
<dbReference type="Gene3D" id="1.20.1560.10">
    <property type="entry name" value="ABC transporter type 1, transmembrane domain"/>
    <property type="match status" value="1"/>
</dbReference>
<evidence type="ECO:0000256" key="1">
    <source>
        <dbReference type="ARBA" id="ARBA00004651"/>
    </source>
</evidence>
<keyword evidence="14" id="KW-1185">Reference proteome</keyword>
<keyword evidence="3" id="KW-1003">Cell membrane</keyword>
<keyword evidence="4 10" id="KW-0812">Transmembrane</keyword>
<dbReference type="Proteomes" id="UP000319663">
    <property type="component" value="Unassembled WGS sequence"/>
</dbReference>
<dbReference type="InterPro" id="IPR036640">
    <property type="entry name" value="ABC1_TM_sf"/>
</dbReference>
<dbReference type="SUPFAM" id="SSF90123">
    <property type="entry name" value="ABC transporter transmembrane region"/>
    <property type="match status" value="1"/>
</dbReference>
<proteinExistence type="predicted"/>
<feature type="compositionally biased region" description="Basic residues" evidence="9">
    <location>
        <begin position="997"/>
        <end position="1010"/>
    </location>
</feature>
<dbReference type="AlphaFoldDB" id="A0A507QS65"/>
<dbReference type="PANTHER" id="PTHR24221:SF503">
    <property type="entry name" value="MITOCHONDRIAL POTASSIUM CHANNEL ATP-BINDING SUBUNIT"/>
    <property type="match status" value="1"/>
</dbReference>
<dbReference type="Pfam" id="PF00664">
    <property type="entry name" value="ABC_membrane"/>
    <property type="match status" value="1"/>
</dbReference>
<comment type="subcellular location">
    <subcellularLocation>
        <location evidence="1">Cell membrane</location>
        <topology evidence="1">Multi-pass membrane protein</topology>
    </subcellularLocation>
</comment>
<dbReference type="PROSITE" id="PS50929">
    <property type="entry name" value="ABC_TM1F"/>
    <property type="match status" value="1"/>
</dbReference>
<dbReference type="SUPFAM" id="SSF52540">
    <property type="entry name" value="P-loop containing nucleoside triphosphate hydrolases"/>
    <property type="match status" value="1"/>
</dbReference>
<feature type="transmembrane region" description="Helical" evidence="10">
    <location>
        <begin position="376"/>
        <end position="397"/>
    </location>
</feature>
<evidence type="ECO:0000256" key="2">
    <source>
        <dbReference type="ARBA" id="ARBA00022448"/>
    </source>
</evidence>
<evidence type="ECO:0000256" key="9">
    <source>
        <dbReference type="SAM" id="MobiDB-lite"/>
    </source>
</evidence>
<keyword evidence="5" id="KW-0547">Nucleotide-binding</keyword>
<accession>A0A507QS65</accession>
<sequence>MTTSIHTVGGGPALHAVGVLHCMLPLLAILYYILSASIGVFCDKLQKTSRDTQVRGLMTVKLWLVTSILITYVIDSTLLLHLSFSGEAVIPQDSLVFSPSSALLWFALLLAYAEPQTSSWHSLAGCSVMYLLAETFFVVVQPCQKPEKPLLAVLDNVQIFRLFVLVFLLVFAFWSRILSGRHRQSDEETPLLGDRGSHNRNRCRGNNNYPSYGTMAYDEYEGPESELEEEDSYYWGDFGILTFLLPFFWPRNKLKLQLLYGGVGFCFLVGRIVTVLVPLQLGQVVNNLSNNSGKMPWKDIVILVLLRYLDSSGGVTAIRKHFWLPLENYSYFRISTAAFDKIMGLSSDFHDSRDSTHLWESVNRGLSIRYSFRTMLFKIIPMIIDLIVAFGVLYYMFDVYMTLIVASVVLFFLWSSSRFQVKQQDKRSQFIADIDMEQRILCESTSKWKTATYFNRIPCEMARYHSAVTRRLSSSFRVLLWSNFELAAQSFLLMFGLLCACLLAAYQVTSGTKSVGSFVTLLGYWAQLSSPLLFFASGICDIALHVVNARELVKLLKIKAAVVDQDGARPLAISRGMIQVKGVDFAYDSFKHVLKKISFQVLPGQTVALVGETGEGKTTILNLILRLYDPLQGTITIDGQNISKATLQSLRANIGIIPQNPVLFNDTILNNIKYANPSASDHQIYEASKSVGLHGKISVFSAGYQTLVGENGVKLSAGELRQIAIARVIIKNPKIVLLDETSGILDSNTETQIQQGLQKLCRGRTTLVVAHRLSTIVNADKILVVHDGKILEQGSHNSLLQANGYYSRLWAHQQTVDLYTAVISGTLTGAQRKVVGSLNGESYLDGESSLPDYDSLLGTVTRESATGPLKKTYKLVESPGEGPSLQEVRSSNSNIGGKSTEAHDAHSKKSVWKPDVPDFIPSSKLTLTTDSQAHRPTCDQGVGTSWRGTMRSTGSNENIRPSTTTSHDNSKKIFSTFELYTDTSRSDNLSAPSLKSHSAKAKKPKIRHNLRRELTKSEPTDMGVTPM</sequence>
<comment type="caution">
    <text evidence="13">The sequence shown here is derived from an EMBL/GenBank/DDBJ whole genome shotgun (WGS) entry which is preliminary data.</text>
</comment>
<dbReference type="GO" id="GO:0140359">
    <property type="term" value="F:ABC-type transporter activity"/>
    <property type="evidence" value="ECO:0007669"/>
    <property type="project" value="InterPro"/>
</dbReference>
<evidence type="ECO:0000313" key="14">
    <source>
        <dbReference type="Proteomes" id="UP000319663"/>
    </source>
</evidence>